<feature type="region of interest" description="Disordered" evidence="1">
    <location>
        <begin position="374"/>
        <end position="393"/>
    </location>
</feature>
<feature type="region of interest" description="Disordered" evidence="1">
    <location>
        <begin position="626"/>
        <end position="646"/>
    </location>
</feature>
<name>A0A835HD40_9MAGN</name>
<comment type="caution">
    <text evidence="2">The sequence shown here is derived from an EMBL/GenBank/DDBJ whole genome shotgun (WGS) entry which is preliminary data.</text>
</comment>
<dbReference type="Proteomes" id="UP000631114">
    <property type="component" value="Unassembled WGS sequence"/>
</dbReference>
<accession>A0A835HD40</accession>
<organism evidence="2 3">
    <name type="scientific">Coptis chinensis</name>
    <dbReference type="NCBI Taxonomy" id="261450"/>
    <lineage>
        <taxon>Eukaryota</taxon>
        <taxon>Viridiplantae</taxon>
        <taxon>Streptophyta</taxon>
        <taxon>Embryophyta</taxon>
        <taxon>Tracheophyta</taxon>
        <taxon>Spermatophyta</taxon>
        <taxon>Magnoliopsida</taxon>
        <taxon>Ranunculales</taxon>
        <taxon>Ranunculaceae</taxon>
        <taxon>Coptidoideae</taxon>
        <taxon>Coptis</taxon>
    </lineage>
</organism>
<protein>
    <submittedName>
        <fullName evidence="2">Uncharacterized protein</fullName>
    </submittedName>
</protein>
<feature type="region of interest" description="Disordered" evidence="1">
    <location>
        <begin position="236"/>
        <end position="256"/>
    </location>
</feature>
<dbReference type="PANTHER" id="PTHR37261">
    <property type="entry name" value="40S RIBOSOMAL PROTEIN S27"/>
    <property type="match status" value="1"/>
</dbReference>
<evidence type="ECO:0000313" key="3">
    <source>
        <dbReference type="Proteomes" id="UP000631114"/>
    </source>
</evidence>
<feature type="compositionally biased region" description="Polar residues" evidence="1">
    <location>
        <begin position="850"/>
        <end position="863"/>
    </location>
</feature>
<reference evidence="2 3" key="1">
    <citation type="submission" date="2020-10" db="EMBL/GenBank/DDBJ databases">
        <title>The Coptis chinensis genome and diversification of protoberbering-type alkaloids.</title>
        <authorList>
            <person name="Wang B."/>
            <person name="Shu S."/>
            <person name="Song C."/>
            <person name="Liu Y."/>
        </authorList>
    </citation>
    <scope>NUCLEOTIDE SEQUENCE [LARGE SCALE GENOMIC DNA]</scope>
    <source>
        <strain evidence="2">HL-2020</strain>
        <tissue evidence="2">Leaf</tissue>
    </source>
</reference>
<evidence type="ECO:0000313" key="2">
    <source>
        <dbReference type="EMBL" id="KAF9596057.1"/>
    </source>
</evidence>
<feature type="region of interest" description="Disordered" evidence="1">
    <location>
        <begin position="844"/>
        <end position="882"/>
    </location>
</feature>
<keyword evidence="3" id="KW-1185">Reference proteome</keyword>
<dbReference type="PANTHER" id="PTHR37261:SF1">
    <property type="entry name" value="40S RIBOSOMAL PROTEIN S27"/>
    <property type="match status" value="1"/>
</dbReference>
<sequence>MEEKNKSFSSVSTNWVVCKGSLDDLITFKTPSFTDGGEKGDHRKYELVLLNFPSSDSNEPCEITVSFAQSHEIEQVYFRSSAARYEIYSKKGQSSNEFYPTSAHFEGSTNQMELTEERINNGNNPTEDGWVEVHVPDSALVESKTCSLDNKVNGSTERSIQDCYEATQNVAVLSPCISLTIRFLSIQTESCLHLEEIHIIGKPVEQLSEAGMTTGTSGEHIGDARQEIKCQDDESLSPCTGRTMSQESQSSLPNQEQVNLEDVAKGSPECTRIQSDDSVLVTGERYEFVNQVNVSSPGRIESLLDQLVCRVGRIESICLRFEENILKPISNLQTRLEQLEQKVEVLSMKSQPSDLYICTKIHAPDFSCIDSDTNSYRDDENEDTHSGVSFANKDSSFARPPQYVGDESESSFHLNGFESSVAPHVIPGLIITAPEFSIEDYDDNNDDNNGHCGGVGGDYKTGVATDGKNDRSNLSATKEPKEAPVMITDLNLGALRLGLASTSVTPKENPFGVTFENSADSVANSPFNLRVSNGEQLQPASFSLQPSQPVNVSAFHFTAPDPTSSAFCQPAYISDAQEALGSVLGGFGQSRQLGTSSPQPSSAHSVGFSGGFGAFSNQQGGGGFSAFGGSKALSGEPPSTSEFGNGEFPARTASGGFGFGNPIGGVANAATVGFGFGSPIGGFANAATGGFGFGNPIGGVANAAIRGFGFSNPIGGGANAATGGFGFGNPIGGFANAATGGFGSCGSTIGGFSEVASGAVGFVGCAGATGGGGSGFGASSNQQGGCGLSGCGSNTAGIEKPPSAARFGTGGFSTGTLGGFGVGGYGTPTSGGFANAGTGPAGGITGFEPFSNQKGRGSFSDSANPLAGRAKPPPELFTHMRK</sequence>
<gene>
    <name evidence="2" type="ORF">IFM89_006984</name>
</gene>
<dbReference type="AlphaFoldDB" id="A0A835HD40"/>
<dbReference type="EMBL" id="JADFTS010000007">
    <property type="protein sequence ID" value="KAF9596057.1"/>
    <property type="molecule type" value="Genomic_DNA"/>
</dbReference>
<dbReference type="OrthoDB" id="1939758at2759"/>
<evidence type="ECO:0000256" key="1">
    <source>
        <dbReference type="SAM" id="MobiDB-lite"/>
    </source>
</evidence>
<proteinExistence type="predicted"/>
<feature type="compositionally biased region" description="Polar residues" evidence="1">
    <location>
        <begin position="237"/>
        <end position="256"/>
    </location>
</feature>